<evidence type="ECO:0000259" key="8">
    <source>
        <dbReference type="Pfam" id="PF16050"/>
    </source>
</evidence>
<keyword evidence="4" id="KW-0804">Transcription</keyword>
<dbReference type="Proteomes" id="UP000298663">
    <property type="component" value="Unassembled WGS sequence"/>
</dbReference>
<organism evidence="9 10">
    <name type="scientific">Steinernema carpocapsae</name>
    <name type="common">Entomopathogenic nematode</name>
    <dbReference type="NCBI Taxonomy" id="34508"/>
    <lineage>
        <taxon>Eukaryota</taxon>
        <taxon>Metazoa</taxon>
        <taxon>Ecdysozoa</taxon>
        <taxon>Nematoda</taxon>
        <taxon>Chromadorea</taxon>
        <taxon>Rhabditida</taxon>
        <taxon>Tylenchina</taxon>
        <taxon>Panagrolaimomorpha</taxon>
        <taxon>Strongyloidoidea</taxon>
        <taxon>Steinernematidae</taxon>
        <taxon>Steinernema</taxon>
    </lineage>
</organism>
<reference evidence="9 10" key="2">
    <citation type="journal article" date="2019" name="G3 (Bethesda)">
        <title>Hybrid Assembly of the Genome of the Entomopathogenic Nematode Steinernema carpocapsae Identifies the X-Chromosome.</title>
        <authorList>
            <person name="Serra L."/>
            <person name="Macchietto M."/>
            <person name="Macias-Munoz A."/>
            <person name="McGill C.J."/>
            <person name="Rodriguez I.M."/>
            <person name="Rodriguez B."/>
            <person name="Murad R."/>
            <person name="Mortazavi A."/>
        </authorList>
    </citation>
    <scope>NUCLEOTIDE SEQUENCE [LARGE SCALE GENOMIC DNA]</scope>
    <source>
        <strain evidence="9 10">ALL</strain>
    </source>
</reference>
<dbReference type="STRING" id="34508.A0A4U5MT69"/>
<accession>A0A4U5MT69</accession>
<feature type="domain" description="Cell division control protein 73 C-terminal" evidence="7">
    <location>
        <begin position="349"/>
        <end position="498"/>
    </location>
</feature>
<gene>
    <name evidence="9" type="ORF">L596_020288</name>
</gene>
<evidence type="ECO:0000256" key="2">
    <source>
        <dbReference type="ARBA" id="ARBA00010427"/>
    </source>
</evidence>
<dbReference type="OrthoDB" id="2186602at2759"/>
<feature type="compositionally biased region" description="Polar residues" evidence="6">
    <location>
        <begin position="257"/>
        <end position="267"/>
    </location>
</feature>
<evidence type="ECO:0000256" key="1">
    <source>
        <dbReference type="ARBA" id="ARBA00004123"/>
    </source>
</evidence>
<feature type="domain" description="Paf1 complex subunit Cdc73 N-terminal" evidence="8">
    <location>
        <begin position="1"/>
        <end position="287"/>
    </location>
</feature>
<dbReference type="Pfam" id="PF05179">
    <property type="entry name" value="CDC73_C"/>
    <property type="match status" value="1"/>
</dbReference>
<dbReference type="InterPro" id="IPR038103">
    <property type="entry name" value="CDC73_C_sf"/>
</dbReference>
<dbReference type="GO" id="GO:0032968">
    <property type="term" value="P:positive regulation of transcription elongation by RNA polymerase II"/>
    <property type="evidence" value="ECO:0007669"/>
    <property type="project" value="TreeGrafter"/>
</dbReference>
<dbReference type="PANTHER" id="PTHR12466:SF8">
    <property type="entry name" value="PARAFIBROMIN"/>
    <property type="match status" value="1"/>
</dbReference>
<evidence type="ECO:0000313" key="10">
    <source>
        <dbReference type="Proteomes" id="UP000298663"/>
    </source>
</evidence>
<evidence type="ECO:0000256" key="6">
    <source>
        <dbReference type="SAM" id="MobiDB-lite"/>
    </source>
</evidence>
<evidence type="ECO:0000259" key="7">
    <source>
        <dbReference type="Pfam" id="PF05179"/>
    </source>
</evidence>
<protein>
    <recommendedName>
        <fullName evidence="11">Cell division control protein 73 C-terminal domain-containing protein</fullName>
    </recommendedName>
</protein>
<dbReference type="InterPro" id="IPR007852">
    <property type="entry name" value="Cdc73/Parafibromin"/>
</dbReference>
<dbReference type="GO" id="GO:0000993">
    <property type="term" value="F:RNA polymerase II complex binding"/>
    <property type="evidence" value="ECO:0007669"/>
    <property type="project" value="TreeGrafter"/>
</dbReference>
<feature type="compositionally biased region" description="Low complexity" evidence="6">
    <location>
        <begin position="317"/>
        <end position="332"/>
    </location>
</feature>
<dbReference type="PANTHER" id="PTHR12466">
    <property type="entry name" value="CDC73 DOMAIN PROTEIN"/>
    <property type="match status" value="1"/>
</dbReference>
<feature type="region of interest" description="Disordered" evidence="6">
    <location>
        <begin position="307"/>
        <end position="351"/>
    </location>
</feature>
<sequence>MADPLRLLREHTTGRRPLRELDCNGEVYYVFGDVAYPRDVKTSLSVYNRDGEFYSLQALLTLWEKRQQQHTVYVRDVTALSIQVVTRFDRKELIDYLEGHRNELPSNYSVYATAPPPTPLARLQTALGENSEPDRKKMKMDKDARGNRLVDRLLDENGGQAAEDSEVRSLSNELTVERIAELKNKVKKQKRHQIKTVDNIDGDFDGAEGTAIIDRVKGSKERVWRTRSTCLVAPNKNFSSILSVLQSLRVREETSAKQKNGGQSGPPSAQKRPAPTSTGYSRYEQEKYEEDETAGFQIDPSLTFHGTSFTNIRSSTAPNAKPIAAPSSSKPAPKVDESPANGKSTKRPSRTPIIIIPASTSSLVTMYNVRDILQDMKFVPTEQRKSQRRETEILLQRRKDNGITVPYRVVDNPMKLTNEEWDRVVAVFVQGQAWQFKGWRWNGNPTDIFSHVAAFHLKYDEQKLDANVAKWSVTVLSLSKTKRHLDRPTLNKFWKALDLHIVKHKPHLRY</sequence>
<dbReference type="Gene3D" id="3.40.50.11990">
    <property type="entry name" value="RNA polymerase II accessory factor, Cdc73 C-terminal domain"/>
    <property type="match status" value="1"/>
</dbReference>
<evidence type="ECO:0000256" key="5">
    <source>
        <dbReference type="ARBA" id="ARBA00023242"/>
    </source>
</evidence>
<dbReference type="InterPro" id="IPR031336">
    <property type="entry name" value="CDC73_C"/>
</dbReference>
<proteinExistence type="inferred from homology"/>
<name>A0A4U5MT69_STECR</name>
<reference evidence="9 10" key="1">
    <citation type="journal article" date="2015" name="Genome Biol.">
        <title>Comparative genomics of Steinernema reveals deeply conserved gene regulatory networks.</title>
        <authorList>
            <person name="Dillman A.R."/>
            <person name="Macchietto M."/>
            <person name="Porter C.F."/>
            <person name="Rogers A."/>
            <person name="Williams B."/>
            <person name="Antoshechkin I."/>
            <person name="Lee M.M."/>
            <person name="Goodwin Z."/>
            <person name="Lu X."/>
            <person name="Lewis E.E."/>
            <person name="Goodrich-Blair H."/>
            <person name="Stock S.P."/>
            <person name="Adams B.J."/>
            <person name="Sternberg P.W."/>
            <person name="Mortazavi A."/>
        </authorList>
    </citation>
    <scope>NUCLEOTIDE SEQUENCE [LARGE SCALE GENOMIC DNA]</scope>
    <source>
        <strain evidence="9 10">ALL</strain>
    </source>
</reference>
<comment type="similarity">
    <text evidence="2">Belongs to the CDC73 family.</text>
</comment>
<evidence type="ECO:0008006" key="11">
    <source>
        <dbReference type="Google" id="ProtNLM"/>
    </source>
</evidence>
<dbReference type="GO" id="GO:0006368">
    <property type="term" value="P:transcription elongation by RNA polymerase II"/>
    <property type="evidence" value="ECO:0007669"/>
    <property type="project" value="InterPro"/>
</dbReference>
<dbReference type="Pfam" id="PF16050">
    <property type="entry name" value="CDC73_N"/>
    <property type="match status" value="1"/>
</dbReference>
<evidence type="ECO:0000256" key="4">
    <source>
        <dbReference type="ARBA" id="ARBA00023163"/>
    </source>
</evidence>
<comment type="caution">
    <text evidence="9">The sequence shown here is derived from an EMBL/GenBank/DDBJ whole genome shotgun (WGS) entry which is preliminary data.</text>
</comment>
<dbReference type="EMBL" id="AZBU02000006">
    <property type="protein sequence ID" value="TKR72904.1"/>
    <property type="molecule type" value="Genomic_DNA"/>
</dbReference>
<keyword evidence="10" id="KW-1185">Reference proteome</keyword>
<keyword evidence="3" id="KW-0805">Transcription regulation</keyword>
<dbReference type="InterPro" id="IPR032041">
    <property type="entry name" value="Cdc73_N"/>
</dbReference>
<keyword evidence="5" id="KW-0539">Nucleus</keyword>
<feature type="region of interest" description="Disordered" evidence="6">
    <location>
        <begin position="252"/>
        <end position="292"/>
    </location>
</feature>
<dbReference type="AlphaFoldDB" id="A0A4U5MT69"/>
<feature type="compositionally biased region" description="Polar residues" evidence="6">
    <location>
        <begin position="307"/>
        <end position="316"/>
    </location>
</feature>
<comment type="subcellular location">
    <subcellularLocation>
        <location evidence="1">Nucleus</location>
    </subcellularLocation>
</comment>
<evidence type="ECO:0000313" key="9">
    <source>
        <dbReference type="EMBL" id="TKR72904.1"/>
    </source>
</evidence>
<evidence type="ECO:0000256" key="3">
    <source>
        <dbReference type="ARBA" id="ARBA00023015"/>
    </source>
</evidence>
<dbReference type="GO" id="GO:0016593">
    <property type="term" value="C:Cdc73/Paf1 complex"/>
    <property type="evidence" value="ECO:0007669"/>
    <property type="project" value="InterPro"/>
</dbReference>
<dbReference type="FunFam" id="3.40.50.11990:FF:000002">
    <property type="entry name" value="protein CDC73 homolog"/>
    <property type="match status" value="1"/>
</dbReference>